<evidence type="ECO:0000313" key="1">
    <source>
        <dbReference type="Proteomes" id="UP000887580"/>
    </source>
</evidence>
<evidence type="ECO:0000313" key="2">
    <source>
        <dbReference type="WBParaSite" id="PS1159_v2.g10045.t1"/>
    </source>
</evidence>
<dbReference type="Proteomes" id="UP000887580">
    <property type="component" value="Unplaced"/>
</dbReference>
<reference evidence="2" key="1">
    <citation type="submission" date="2022-11" db="UniProtKB">
        <authorList>
            <consortium name="WormBaseParasite"/>
        </authorList>
    </citation>
    <scope>IDENTIFICATION</scope>
</reference>
<sequence length="354" mass="40325">MLSLKVPIVLFLILSFTNALIKIDINSTNDKPQIAIIGAGVIGMSAALAIIEEKIDADITIFYDAPFEKTSSWGPAGLFRLEKEENRKWANGTFVRYADLVRRYGGITGVQKPSGYVVDEDIESLKLEEKRYADIVYDFRYLTPKEIQQFGSKKNLSAIQYTAFTSEGRLYVSWLTKEVKKAGAKFIFRHISSVNVLIEEGYDIVINSAGIHAGEVANDGDDVNVYPTRGILLHVYAPWQKHFIYEDLDTYTIPTIDHMVFGTILKPNDTKRYISKEEREDVWIRNIENQPNLKDAKILFEWVGWRPSRESVRLETVPIKNQLIIHNYGHEGNGFTLGWGCALEVVEHVKTFLK</sequence>
<name>A0AC35EQV2_9BILA</name>
<accession>A0AC35EQV2</accession>
<proteinExistence type="predicted"/>
<protein>
    <submittedName>
        <fullName evidence="2">FAD dependent oxidoreductase domain-containing protein</fullName>
    </submittedName>
</protein>
<organism evidence="1 2">
    <name type="scientific">Panagrolaimus sp. PS1159</name>
    <dbReference type="NCBI Taxonomy" id="55785"/>
    <lineage>
        <taxon>Eukaryota</taxon>
        <taxon>Metazoa</taxon>
        <taxon>Ecdysozoa</taxon>
        <taxon>Nematoda</taxon>
        <taxon>Chromadorea</taxon>
        <taxon>Rhabditida</taxon>
        <taxon>Tylenchina</taxon>
        <taxon>Panagrolaimomorpha</taxon>
        <taxon>Panagrolaimoidea</taxon>
        <taxon>Panagrolaimidae</taxon>
        <taxon>Panagrolaimus</taxon>
    </lineage>
</organism>
<dbReference type="WBParaSite" id="PS1159_v2.g10045.t1">
    <property type="protein sequence ID" value="PS1159_v2.g10045.t1"/>
    <property type="gene ID" value="PS1159_v2.g10045"/>
</dbReference>